<dbReference type="OrthoDB" id="6905929at2"/>
<dbReference type="Gene3D" id="3.30.1330.60">
    <property type="entry name" value="OmpA-like domain"/>
    <property type="match status" value="1"/>
</dbReference>
<dbReference type="InterPro" id="IPR006665">
    <property type="entry name" value="OmpA-like"/>
</dbReference>
<name>A0A420EIS3_9ALTE</name>
<dbReference type="Proteomes" id="UP000286482">
    <property type="component" value="Unassembled WGS sequence"/>
</dbReference>
<accession>A0A420EIS3</accession>
<evidence type="ECO:0000313" key="4">
    <source>
        <dbReference type="EMBL" id="RKF20466.1"/>
    </source>
</evidence>
<evidence type="ECO:0000313" key="5">
    <source>
        <dbReference type="Proteomes" id="UP000286482"/>
    </source>
</evidence>
<dbReference type="PANTHER" id="PTHR30329">
    <property type="entry name" value="STATOR ELEMENT OF FLAGELLAR MOTOR COMPLEX"/>
    <property type="match status" value="1"/>
</dbReference>
<reference evidence="4 5" key="1">
    <citation type="submission" date="2018-09" db="EMBL/GenBank/DDBJ databases">
        <authorList>
            <person name="Wang Z."/>
        </authorList>
    </citation>
    <scope>NUCLEOTIDE SEQUENCE [LARGE SCALE GENOMIC DNA]</scope>
    <source>
        <strain evidence="4 5">ALS 81</strain>
    </source>
</reference>
<dbReference type="RefSeq" id="WP_120354472.1">
    <property type="nucleotide sequence ID" value="NZ_RAQO01000004.1"/>
</dbReference>
<evidence type="ECO:0000256" key="1">
    <source>
        <dbReference type="PROSITE-ProRule" id="PRU00473"/>
    </source>
</evidence>
<dbReference type="InterPro" id="IPR050330">
    <property type="entry name" value="Bact_OuterMem_StrucFunc"/>
</dbReference>
<sequence length="294" mass="33187">MIQLRLSVGIAISSFAIGVQAQTFTRSYQAPLNDSVWVVSETSPIQCRIDHIIPQYGTASFTSKASKDINVDFILDSYRKVAKTQEVVLRSVPPTWKSGNPVKPINDLRFYQQFDGYVNDQSAWQMLSELEAGYSPTFYFKDWYAKNTSTSVGLSSINFRNTYSEFLSCLNRLLPYSFDDISFTVLNYQSNSDALTVRSKQRLRMIGEYVKHDPRIDVVVIQAHTDSYGGRWTNLELSKKRADSIKTFLEEAGLDSGVIEVDGFGETRHIAQNNTASSRQTNRRVVISLGKAVL</sequence>
<dbReference type="AlphaFoldDB" id="A0A420EIS3"/>
<dbReference type="Pfam" id="PF00691">
    <property type="entry name" value="OmpA"/>
    <property type="match status" value="1"/>
</dbReference>
<protein>
    <submittedName>
        <fullName evidence="4">OmpA family protein</fullName>
    </submittedName>
</protein>
<keyword evidence="5" id="KW-1185">Reference proteome</keyword>
<dbReference type="CDD" id="cd07185">
    <property type="entry name" value="OmpA_C-like"/>
    <property type="match status" value="1"/>
</dbReference>
<dbReference type="SUPFAM" id="SSF103088">
    <property type="entry name" value="OmpA-like"/>
    <property type="match status" value="1"/>
</dbReference>
<dbReference type="PANTHER" id="PTHR30329:SF21">
    <property type="entry name" value="LIPOPROTEIN YIAD-RELATED"/>
    <property type="match status" value="1"/>
</dbReference>
<gene>
    <name evidence="4" type="ORF">DBZ36_05565</name>
</gene>
<dbReference type="GO" id="GO:0016020">
    <property type="term" value="C:membrane"/>
    <property type="evidence" value="ECO:0007669"/>
    <property type="project" value="UniProtKB-UniRule"/>
</dbReference>
<feature type="signal peptide" evidence="2">
    <location>
        <begin position="1"/>
        <end position="21"/>
    </location>
</feature>
<comment type="caution">
    <text evidence="4">The sequence shown here is derived from an EMBL/GenBank/DDBJ whole genome shotgun (WGS) entry which is preliminary data.</text>
</comment>
<dbReference type="Pfam" id="PF18393">
    <property type="entry name" value="MotY_N"/>
    <property type="match status" value="1"/>
</dbReference>
<feature type="domain" description="OmpA-like" evidence="3">
    <location>
        <begin position="176"/>
        <end position="293"/>
    </location>
</feature>
<keyword evidence="2" id="KW-0732">Signal</keyword>
<dbReference type="EMBL" id="RAQO01000004">
    <property type="protein sequence ID" value="RKF20466.1"/>
    <property type="molecule type" value="Genomic_DNA"/>
</dbReference>
<organism evidence="4 5">
    <name type="scientific">Alginatibacterium sediminis</name>
    <dbReference type="NCBI Taxonomy" id="2164068"/>
    <lineage>
        <taxon>Bacteria</taxon>
        <taxon>Pseudomonadati</taxon>
        <taxon>Pseudomonadota</taxon>
        <taxon>Gammaproteobacteria</taxon>
        <taxon>Alteromonadales</taxon>
        <taxon>Alteromonadaceae</taxon>
        <taxon>Alginatibacterium</taxon>
    </lineage>
</organism>
<proteinExistence type="predicted"/>
<dbReference type="Gene3D" id="2.60.40.2540">
    <property type="match status" value="1"/>
</dbReference>
<evidence type="ECO:0000256" key="2">
    <source>
        <dbReference type="SAM" id="SignalP"/>
    </source>
</evidence>
<feature type="chain" id="PRO_5019498197" evidence="2">
    <location>
        <begin position="22"/>
        <end position="294"/>
    </location>
</feature>
<keyword evidence="1" id="KW-0472">Membrane</keyword>
<dbReference type="InterPro" id="IPR036737">
    <property type="entry name" value="OmpA-like_sf"/>
</dbReference>
<dbReference type="PROSITE" id="PS51123">
    <property type="entry name" value="OMPA_2"/>
    <property type="match status" value="1"/>
</dbReference>
<dbReference type="InterPro" id="IPR041544">
    <property type="entry name" value="MotY_N"/>
</dbReference>
<dbReference type="PRINTS" id="PR01023">
    <property type="entry name" value="NAFLGMOTY"/>
</dbReference>
<evidence type="ECO:0000259" key="3">
    <source>
        <dbReference type="PROSITE" id="PS51123"/>
    </source>
</evidence>